<evidence type="ECO:0000256" key="1">
    <source>
        <dbReference type="SAM" id="MobiDB-lite"/>
    </source>
</evidence>
<feature type="region of interest" description="Disordered" evidence="1">
    <location>
        <begin position="1"/>
        <end position="24"/>
    </location>
</feature>
<dbReference type="GO" id="GO:0016740">
    <property type="term" value="F:transferase activity"/>
    <property type="evidence" value="ECO:0007669"/>
    <property type="project" value="UniProtKB-KW"/>
</dbReference>
<accession>A0A163RV33</accession>
<dbReference type="InterPro" id="IPR002575">
    <property type="entry name" value="Aminoglycoside_PTrfase"/>
</dbReference>
<sequence length="295" mass="31732">MEHPARRHEVEDSRRDSGLGASTSTQALYLTAGSREQSPPEEVLAGGNSSTVVRSGNTVRRTAGPWTPTVQALLAHLRASGVTEVPEAFGTDEQGREVLSYLPGDVANYPLPLWVWDESVLRDAGALLRRVHDASVGFLAAGDAPAPPIWQSAPHEPAEVVCHNDVAPYNLVFRDGVVVGLIDFDTASPGPRIWDLAYLGYRLAPFVADAAGEDGSDVVGRLDPLARLDALVAAYGLPFSRREVLTAMVARLEEIADFTDGRAEQTARSDFRRHAAMYRADARRVAALAEDAPTA</sequence>
<evidence type="ECO:0000313" key="3">
    <source>
        <dbReference type="EMBL" id="KZM35725.1"/>
    </source>
</evidence>
<evidence type="ECO:0000259" key="2">
    <source>
        <dbReference type="Pfam" id="PF01636"/>
    </source>
</evidence>
<proteinExistence type="predicted"/>
<dbReference type="EMBL" id="LRIE01000066">
    <property type="protein sequence ID" value="KZM35725.1"/>
    <property type="molecule type" value="Genomic_DNA"/>
</dbReference>
<feature type="domain" description="Aminoglycoside phosphotransferase" evidence="2">
    <location>
        <begin position="150"/>
        <end position="202"/>
    </location>
</feature>
<comment type="caution">
    <text evidence="3">The sequence shown here is derived from an EMBL/GenBank/DDBJ whole genome shotgun (WGS) entry which is preliminary data.</text>
</comment>
<reference evidence="3 4" key="1">
    <citation type="submission" date="2016-01" db="EMBL/GenBank/DDBJ databases">
        <title>Genome sequence of Oerskovia enterophila VJag, an agar and cellulose degrading bacterium.</title>
        <authorList>
            <person name="Poehlein A."/>
            <person name="Jag V."/>
            <person name="Bengelsdorf F."/>
            <person name="Duerre P."/>
            <person name="Daniel R."/>
        </authorList>
    </citation>
    <scope>NUCLEOTIDE SEQUENCE [LARGE SCALE GENOMIC DNA]</scope>
    <source>
        <strain evidence="3 4">VJag</strain>
    </source>
</reference>
<dbReference type="STRING" id="43678.OJAG_15540"/>
<dbReference type="RefSeq" id="WP_082848871.1">
    <property type="nucleotide sequence ID" value="NZ_LRIE01000066.1"/>
</dbReference>
<name>A0A163RV33_9CELL</name>
<protein>
    <submittedName>
        <fullName evidence="3">Phosphotransferase enzyme family protein</fullName>
    </submittedName>
</protein>
<dbReference type="InterPro" id="IPR011009">
    <property type="entry name" value="Kinase-like_dom_sf"/>
</dbReference>
<dbReference type="SUPFAM" id="SSF56112">
    <property type="entry name" value="Protein kinase-like (PK-like)"/>
    <property type="match status" value="1"/>
</dbReference>
<evidence type="ECO:0000313" key="4">
    <source>
        <dbReference type="Proteomes" id="UP000076447"/>
    </source>
</evidence>
<gene>
    <name evidence="3" type="ORF">OJAG_15540</name>
</gene>
<dbReference type="AlphaFoldDB" id="A0A163RV33"/>
<dbReference type="Proteomes" id="UP000076447">
    <property type="component" value="Unassembled WGS sequence"/>
</dbReference>
<dbReference type="OrthoDB" id="236897at2"/>
<dbReference type="Pfam" id="PF01636">
    <property type="entry name" value="APH"/>
    <property type="match status" value="1"/>
</dbReference>
<organism evidence="3 4">
    <name type="scientific">Oerskovia enterophila</name>
    <dbReference type="NCBI Taxonomy" id="43678"/>
    <lineage>
        <taxon>Bacteria</taxon>
        <taxon>Bacillati</taxon>
        <taxon>Actinomycetota</taxon>
        <taxon>Actinomycetes</taxon>
        <taxon>Micrococcales</taxon>
        <taxon>Cellulomonadaceae</taxon>
        <taxon>Oerskovia</taxon>
    </lineage>
</organism>
<dbReference type="Gene3D" id="3.90.1200.10">
    <property type="match status" value="1"/>
</dbReference>
<feature type="compositionally biased region" description="Basic and acidic residues" evidence="1">
    <location>
        <begin position="1"/>
        <end position="17"/>
    </location>
</feature>
<keyword evidence="3" id="KW-0808">Transferase</keyword>
<dbReference type="PATRIC" id="fig|43678.3.peg.1628"/>